<comment type="caution">
    <text evidence="5">The sequence shown here is derived from an EMBL/GenBank/DDBJ whole genome shotgun (WGS) entry which is preliminary data.</text>
</comment>
<proteinExistence type="inferred from homology"/>
<comment type="similarity">
    <text evidence="3">Belongs to the KTI12 family.</text>
</comment>
<accession>A0A9W8CT22</accession>
<dbReference type="Gene3D" id="3.40.50.300">
    <property type="entry name" value="P-loop containing nucleotide triphosphate hydrolases"/>
    <property type="match status" value="1"/>
</dbReference>
<name>A0A9W8CT22_9FUNG</name>
<keyword evidence="2" id="KW-0067">ATP-binding</keyword>
<gene>
    <name evidence="5" type="primary">KTI12</name>
    <name evidence="5" type="ORF">LPJ53_000574</name>
</gene>
<dbReference type="Pfam" id="PF08433">
    <property type="entry name" value="KTI12"/>
    <property type="match status" value="1"/>
</dbReference>
<comment type="subunit">
    <text evidence="4">Interacts with the elongator complex.</text>
</comment>
<keyword evidence="1" id="KW-0547">Nucleotide-binding</keyword>
<dbReference type="Proteomes" id="UP001149813">
    <property type="component" value="Unassembled WGS sequence"/>
</dbReference>
<evidence type="ECO:0000256" key="2">
    <source>
        <dbReference type="ARBA" id="ARBA00022840"/>
    </source>
</evidence>
<dbReference type="GO" id="GO:0006357">
    <property type="term" value="P:regulation of transcription by RNA polymerase II"/>
    <property type="evidence" value="ECO:0007669"/>
    <property type="project" value="UniProtKB-ARBA"/>
</dbReference>
<dbReference type="EMBL" id="JANBOJ010000009">
    <property type="protein sequence ID" value="KAJ1725245.1"/>
    <property type="molecule type" value="Genomic_DNA"/>
</dbReference>
<dbReference type="AlphaFoldDB" id="A0A9W8CT22"/>
<protein>
    <submittedName>
        <fullName evidence="5">Kti12, chromatin associated</fullName>
    </submittedName>
</protein>
<dbReference type="InterPro" id="IPR027417">
    <property type="entry name" value="P-loop_NTPase"/>
</dbReference>
<organism evidence="5 6">
    <name type="scientific">Coemansia erecta</name>
    <dbReference type="NCBI Taxonomy" id="147472"/>
    <lineage>
        <taxon>Eukaryota</taxon>
        <taxon>Fungi</taxon>
        <taxon>Fungi incertae sedis</taxon>
        <taxon>Zoopagomycota</taxon>
        <taxon>Kickxellomycotina</taxon>
        <taxon>Kickxellomycetes</taxon>
        <taxon>Kickxellales</taxon>
        <taxon>Kickxellaceae</taxon>
        <taxon>Coemansia</taxon>
    </lineage>
</organism>
<evidence type="ECO:0000313" key="5">
    <source>
        <dbReference type="EMBL" id="KAJ1725245.1"/>
    </source>
</evidence>
<evidence type="ECO:0000256" key="1">
    <source>
        <dbReference type="ARBA" id="ARBA00022741"/>
    </source>
</evidence>
<keyword evidence="6" id="KW-1185">Reference proteome</keyword>
<dbReference type="OrthoDB" id="9972657at2759"/>
<dbReference type="PANTHER" id="PTHR12435">
    <property type="match status" value="1"/>
</dbReference>
<evidence type="ECO:0000256" key="3">
    <source>
        <dbReference type="ARBA" id="ARBA00025768"/>
    </source>
</evidence>
<dbReference type="GO" id="GO:0005524">
    <property type="term" value="F:ATP binding"/>
    <property type="evidence" value="ECO:0007669"/>
    <property type="project" value="UniProtKB-KW"/>
</dbReference>
<evidence type="ECO:0000313" key="6">
    <source>
        <dbReference type="Proteomes" id="UP001149813"/>
    </source>
</evidence>
<dbReference type="FunFam" id="3.40.50.300:FF:000827">
    <property type="entry name" value="KTI12 chromatin-associated homolog"/>
    <property type="match status" value="1"/>
</dbReference>
<dbReference type="SUPFAM" id="SSF52540">
    <property type="entry name" value="P-loop containing nucleoside triphosphate hydrolases"/>
    <property type="match status" value="1"/>
</dbReference>
<reference evidence="5" key="1">
    <citation type="submission" date="2022-07" db="EMBL/GenBank/DDBJ databases">
        <title>Phylogenomic reconstructions and comparative analyses of Kickxellomycotina fungi.</title>
        <authorList>
            <person name="Reynolds N.K."/>
            <person name="Stajich J.E."/>
            <person name="Barry K."/>
            <person name="Grigoriev I.V."/>
            <person name="Crous P."/>
            <person name="Smith M.E."/>
        </authorList>
    </citation>
    <scope>NUCLEOTIDE SEQUENCE</scope>
    <source>
        <strain evidence="5">NBRC 32514</strain>
    </source>
</reference>
<dbReference type="InterPro" id="IPR013641">
    <property type="entry name" value="KTI12/PSTK"/>
</dbReference>
<dbReference type="GO" id="GO:0006400">
    <property type="term" value="P:tRNA modification"/>
    <property type="evidence" value="ECO:0007669"/>
    <property type="project" value="UniProtKB-ARBA"/>
</dbReference>
<evidence type="ECO:0000256" key="4">
    <source>
        <dbReference type="ARBA" id="ARBA00063730"/>
    </source>
</evidence>
<sequence>MPLILMTGYPSSGKTTRASELKRYLEERLQQPENHSQHMTVHVVDDRSLGFTHAAYASPSAEKNLRGALLSAVERLVTKRAIVIVDGPNYIKGLRYQLYCIAREVATTHCLVHCAISPDHAREINRARAQEEEGEEEDKAYDEGLFDELVMRYEEPNPSARWDSPLFTLVQHERDALPGEAIWDAVVGRRALAPNFATAVKPPVETNYLFELDRVTQDVVARVMDAQKSGVPMYEVVVGRGKVRLPGRCLTLSELRRLRMQFTKLNKQVPLKVEAISDAFVEYLNINL</sequence>